<evidence type="ECO:0000313" key="2">
    <source>
        <dbReference type="EMBL" id="MFC0247753.1"/>
    </source>
</evidence>
<gene>
    <name evidence="2" type="ORF">ACFFIO_04495</name>
</gene>
<keyword evidence="3" id="KW-1185">Reference proteome</keyword>
<proteinExistence type="predicted"/>
<protein>
    <submittedName>
        <fullName evidence="2">Uncharacterized protein</fullName>
    </submittedName>
</protein>
<name>A0ABV6F2L0_9MICC</name>
<keyword evidence="1" id="KW-1133">Transmembrane helix</keyword>
<dbReference type="EMBL" id="JBHLWH010000013">
    <property type="protein sequence ID" value="MFC0247753.1"/>
    <property type="molecule type" value="Genomic_DNA"/>
</dbReference>
<evidence type="ECO:0000313" key="3">
    <source>
        <dbReference type="Proteomes" id="UP001589766"/>
    </source>
</evidence>
<organism evidence="2 3">
    <name type="scientific">Citricoccus parietis</name>
    <dbReference type="NCBI Taxonomy" id="592307"/>
    <lineage>
        <taxon>Bacteria</taxon>
        <taxon>Bacillati</taxon>
        <taxon>Actinomycetota</taxon>
        <taxon>Actinomycetes</taxon>
        <taxon>Micrococcales</taxon>
        <taxon>Micrococcaceae</taxon>
        <taxon>Citricoccus</taxon>
    </lineage>
</organism>
<accession>A0ABV6F2L0</accession>
<feature type="transmembrane region" description="Helical" evidence="1">
    <location>
        <begin position="78"/>
        <end position="98"/>
    </location>
</feature>
<feature type="transmembrane region" description="Helical" evidence="1">
    <location>
        <begin position="6"/>
        <end position="24"/>
    </location>
</feature>
<feature type="transmembrane region" description="Helical" evidence="1">
    <location>
        <begin position="45"/>
        <end position="66"/>
    </location>
</feature>
<sequence>MLVLLLTVILGAGAFLWWIAIVAYRGQYLQWLFFVPVGTPFGFHWALAPMAIAGTGVLLTGAYVTYVVTLPNPEARSGALDITFLAMLVLMFLSAIMLSHRLPRAWKPAWYREWDDRGRPEAEIREIIAARKNPKGHRHDGGA</sequence>
<dbReference type="RefSeq" id="WP_378040385.1">
    <property type="nucleotide sequence ID" value="NZ_JBHLWH010000013.1"/>
</dbReference>
<keyword evidence="1" id="KW-0812">Transmembrane</keyword>
<dbReference type="Proteomes" id="UP001589766">
    <property type="component" value="Unassembled WGS sequence"/>
</dbReference>
<reference evidence="2 3" key="1">
    <citation type="submission" date="2024-09" db="EMBL/GenBank/DDBJ databases">
        <authorList>
            <person name="Sun Q."/>
            <person name="Mori K."/>
        </authorList>
    </citation>
    <scope>NUCLEOTIDE SEQUENCE [LARGE SCALE GENOMIC DNA]</scope>
    <source>
        <strain evidence="2 3">CCM 7609</strain>
    </source>
</reference>
<keyword evidence="1" id="KW-0472">Membrane</keyword>
<evidence type="ECO:0000256" key="1">
    <source>
        <dbReference type="SAM" id="Phobius"/>
    </source>
</evidence>
<comment type="caution">
    <text evidence="2">The sequence shown here is derived from an EMBL/GenBank/DDBJ whole genome shotgun (WGS) entry which is preliminary data.</text>
</comment>